<evidence type="ECO:0000256" key="1">
    <source>
        <dbReference type="SAM" id="MobiDB-lite"/>
    </source>
</evidence>
<feature type="region of interest" description="Disordered" evidence="1">
    <location>
        <begin position="112"/>
        <end position="146"/>
    </location>
</feature>
<dbReference type="EMBL" id="ML995812">
    <property type="protein sequence ID" value="KAF2772948.1"/>
    <property type="molecule type" value="Genomic_DNA"/>
</dbReference>
<organism evidence="2 3">
    <name type="scientific">Teratosphaeria nubilosa</name>
    <dbReference type="NCBI Taxonomy" id="161662"/>
    <lineage>
        <taxon>Eukaryota</taxon>
        <taxon>Fungi</taxon>
        <taxon>Dikarya</taxon>
        <taxon>Ascomycota</taxon>
        <taxon>Pezizomycotina</taxon>
        <taxon>Dothideomycetes</taxon>
        <taxon>Dothideomycetidae</taxon>
        <taxon>Mycosphaerellales</taxon>
        <taxon>Teratosphaeriaceae</taxon>
        <taxon>Teratosphaeria</taxon>
    </lineage>
</organism>
<proteinExistence type="predicted"/>
<gene>
    <name evidence="2" type="ORF">EJ03DRAFT_333612</name>
</gene>
<evidence type="ECO:0000313" key="3">
    <source>
        <dbReference type="Proteomes" id="UP000799436"/>
    </source>
</evidence>
<keyword evidence="3" id="KW-1185">Reference proteome</keyword>
<sequence length="290" mass="32739">MADWEGIGNNAGYIDAAWPMVAIPVAIAIGMARPIKHAHGTHALRLISWLTSKETSGYSIRHAADTRPFLEIFVHGLDQCNMASLFYQWACQPDNSAFQVATSFAGVANQSRQQETGAVAGKDSTENDANSDTIEPENTPDTGRQSDQHYYPCLRCVRHKRITHANPDSCLGATRFLRCFFTEGSETFMNMRLFTSLTLLPLLYYTNAPACKYYGRCRCYNTISFSIDNNQSKYACKKFDGAYMNNDGEHEWEEFTIGDFREECNLPAAFSDWETSHHYVDYCDQKITGM</sequence>
<evidence type="ECO:0000313" key="2">
    <source>
        <dbReference type="EMBL" id="KAF2772948.1"/>
    </source>
</evidence>
<protein>
    <submittedName>
        <fullName evidence="2">Uncharacterized protein</fullName>
    </submittedName>
</protein>
<reference evidence="2" key="1">
    <citation type="journal article" date="2020" name="Stud. Mycol.">
        <title>101 Dothideomycetes genomes: a test case for predicting lifestyles and emergence of pathogens.</title>
        <authorList>
            <person name="Haridas S."/>
            <person name="Albert R."/>
            <person name="Binder M."/>
            <person name="Bloem J."/>
            <person name="Labutti K."/>
            <person name="Salamov A."/>
            <person name="Andreopoulos B."/>
            <person name="Baker S."/>
            <person name="Barry K."/>
            <person name="Bills G."/>
            <person name="Bluhm B."/>
            <person name="Cannon C."/>
            <person name="Castanera R."/>
            <person name="Culley D."/>
            <person name="Daum C."/>
            <person name="Ezra D."/>
            <person name="Gonzalez J."/>
            <person name="Henrissat B."/>
            <person name="Kuo A."/>
            <person name="Liang C."/>
            <person name="Lipzen A."/>
            <person name="Lutzoni F."/>
            <person name="Magnuson J."/>
            <person name="Mondo S."/>
            <person name="Nolan M."/>
            <person name="Ohm R."/>
            <person name="Pangilinan J."/>
            <person name="Park H.-J."/>
            <person name="Ramirez L."/>
            <person name="Alfaro M."/>
            <person name="Sun H."/>
            <person name="Tritt A."/>
            <person name="Yoshinaga Y."/>
            <person name="Zwiers L.-H."/>
            <person name="Turgeon B."/>
            <person name="Goodwin S."/>
            <person name="Spatafora J."/>
            <person name="Crous P."/>
            <person name="Grigoriev I."/>
        </authorList>
    </citation>
    <scope>NUCLEOTIDE SEQUENCE</scope>
    <source>
        <strain evidence="2">CBS 116005</strain>
    </source>
</reference>
<name>A0A6G1LKJ4_9PEZI</name>
<accession>A0A6G1LKJ4</accession>
<dbReference type="AlphaFoldDB" id="A0A6G1LKJ4"/>
<dbReference type="Proteomes" id="UP000799436">
    <property type="component" value="Unassembled WGS sequence"/>
</dbReference>